<keyword evidence="14" id="KW-1185">Reference proteome</keyword>
<feature type="domain" description="C2H2-type" evidence="12">
    <location>
        <begin position="952"/>
        <end position="975"/>
    </location>
</feature>
<feature type="compositionally biased region" description="Polar residues" evidence="11">
    <location>
        <begin position="229"/>
        <end position="239"/>
    </location>
</feature>
<evidence type="ECO:0000313" key="13">
    <source>
        <dbReference type="EMBL" id="GFG40120.1"/>
    </source>
</evidence>
<dbReference type="Gene3D" id="3.30.160.60">
    <property type="entry name" value="Classic Zinc Finger"/>
    <property type="match status" value="10"/>
</dbReference>
<dbReference type="OrthoDB" id="8117402at2759"/>
<dbReference type="FunCoup" id="A0A6L2Q865">
    <property type="interactions" value="420"/>
</dbReference>
<feature type="domain" description="C2H2-type" evidence="12">
    <location>
        <begin position="564"/>
        <end position="591"/>
    </location>
</feature>
<dbReference type="InterPro" id="IPR050758">
    <property type="entry name" value="Znf_C2H2-type"/>
</dbReference>
<dbReference type="PANTHER" id="PTHR23234">
    <property type="entry name" value="ZNF44 PROTEIN"/>
    <property type="match status" value="1"/>
</dbReference>
<dbReference type="SMART" id="SM00355">
    <property type="entry name" value="ZnF_C2H2"/>
    <property type="match status" value="15"/>
</dbReference>
<dbReference type="GO" id="GO:0008270">
    <property type="term" value="F:zinc ion binding"/>
    <property type="evidence" value="ECO:0007669"/>
    <property type="project" value="UniProtKB-KW"/>
</dbReference>
<gene>
    <name evidence="13" type="ORF">Cfor_09371</name>
</gene>
<dbReference type="GO" id="GO:0005634">
    <property type="term" value="C:nucleus"/>
    <property type="evidence" value="ECO:0007669"/>
    <property type="project" value="UniProtKB-SubCell"/>
</dbReference>
<keyword evidence="7" id="KW-0238">DNA-binding</keyword>
<dbReference type="FunFam" id="3.30.160.60:FF:000325">
    <property type="entry name" value="ZFP90 zinc finger protein"/>
    <property type="match status" value="2"/>
</dbReference>
<feature type="domain" description="C2H2-type" evidence="12">
    <location>
        <begin position="620"/>
        <end position="648"/>
    </location>
</feature>
<evidence type="ECO:0000256" key="6">
    <source>
        <dbReference type="ARBA" id="ARBA00023015"/>
    </source>
</evidence>
<dbReference type="FunFam" id="3.30.160.60:FF:001465">
    <property type="entry name" value="Zinc finger protein 560"/>
    <property type="match status" value="1"/>
</dbReference>
<keyword evidence="8" id="KW-0804">Transcription</keyword>
<proteinExistence type="predicted"/>
<evidence type="ECO:0000256" key="7">
    <source>
        <dbReference type="ARBA" id="ARBA00023125"/>
    </source>
</evidence>
<accession>A0A6L2Q865</accession>
<feature type="domain" description="C2H2-type" evidence="12">
    <location>
        <begin position="592"/>
        <end position="619"/>
    </location>
</feature>
<comment type="subcellular location">
    <subcellularLocation>
        <location evidence="1">Nucleus</location>
    </subcellularLocation>
</comment>
<dbReference type="FunFam" id="3.30.160.60:FF:000260">
    <property type="entry name" value="Spalt-like transcription factor 1"/>
    <property type="match status" value="1"/>
</dbReference>
<dbReference type="InterPro" id="IPR013087">
    <property type="entry name" value="Znf_C2H2_type"/>
</dbReference>
<name>A0A6L2Q865_COPFO</name>
<feature type="compositionally biased region" description="Basic and acidic residues" evidence="11">
    <location>
        <begin position="779"/>
        <end position="789"/>
    </location>
</feature>
<feature type="domain" description="C2H2-type" evidence="12">
    <location>
        <begin position="448"/>
        <end position="476"/>
    </location>
</feature>
<evidence type="ECO:0000256" key="9">
    <source>
        <dbReference type="ARBA" id="ARBA00023242"/>
    </source>
</evidence>
<dbReference type="EMBL" id="BLKM01001521">
    <property type="protein sequence ID" value="GFG40120.1"/>
    <property type="molecule type" value="Genomic_DNA"/>
</dbReference>
<keyword evidence="4 10" id="KW-0863">Zinc-finger</keyword>
<feature type="region of interest" description="Disordered" evidence="11">
    <location>
        <begin position="685"/>
        <end position="757"/>
    </location>
</feature>
<feature type="region of interest" description="Disordered" evidence="11">
    <location>
        <begin position="776"/>
        <end position="833"/>
    </location>
</feature>
<dbReference type="GO" id="GO:0000122">
    <property type="term" value="P:negative regulation of transcription by RNA polymerase II"/>
    <property type="evidence" value="ECO:0007669"/>
    <property type="project" value="UniProtKB-ARBA"/>
</dbReference>
<dbReference type="Pfam" id="PF00096">
    <property type="entry name" value="zf-C2H2"/>
    <property type="match status" value="7"/>
</dbReference>
<evidence type="ECO:0000259" key="12">
    <source>
        <dbReference type="PROSITE" id="PS50157"/>
    </source>
</evidence>
<evidence type="ECO:0000256" key="4">
    <source>
        <dbReference type="ARBA" id="ARBA00022771"/>
    </source>
</evidence>
<evidence type="ECO:0000256" key="8">
    <source>
        <dbReference type="ARBA" id="ARBA00023163"/>
    </source>
</evidence>
<feature type="domain" description="C2H2-type" evidence="12">
    <location>
        <begin position="478"/>
        <end position="505"/>
    </location>
</feature>
<keyword evidence="9" id="KW-0539">Nucleus</keyword>
<organism evidence="13 14">
    <name type="scientific">Coptotermes formosanus</name>
    <name type="common">Formosan subterranean termite</name>
    <dbReference type="NCBI Taxonomy" id="36987"/>
    <lineage>
        <taxon>Eukaryota</taxon>
        <taxon>Metazoa</taxon>
        <taxon>Ecdysozoa</taxon>
        <taxon>Arthropoda</taxon>
        <taxon>Hexapoda</taxon>
        <taxon>Insecta</taxon>
        <taxon>Pterygota</taxon>
        <taxon>Neoptera</taxon>
        <taxon>Polyneoptera</taxon>
        <taxon>Dictyoptera</taxon>
        <taxon>Blattodea</taxon>
        <taxon>Blattoidea</taxon>
        <taxon>Termitoidae</taxon>
        <taxon>Rhinotermitidae</taxon>
        <taxon>Coptotermes</taxon>
    </lineage>
</organism>
<evidence type="ECO:0000256" key="2">
    <source>
        <dbReference type="ARBA" id="ARBA00022723"/>
    </source>
</evidence>
<feature type="domain" description="C2H2-type" evidence="12">
    <location>
        <begin position="386"/>
        <end position="413"/>
    </location>
</feature>
<evidence type="ECO:0000256" key="1">
    <source>
        <dbReference type="ARBA" id="ARBA00004123"/>
    </source>
</evidence>
<keyword evidence="2" id="KW-0479">Metal-binding</keyword>
<feature type="domain" description="C2H2-type" evidence="12">
    <location>
        <begin position="131"/>
        <end position="158"/>
    </location>
</feature>
<feature type="compositionally biased region" description="Basic residues" evidence="11">
    <location>
        <begin position="790"/>
        <end position="799"/>
    </location>
</feature>
<dbReference type="PROSITE" id="PS50157">
    <property type="entry name" value="ZINC_FINGER_C2H2_2"/>
    <property type="match status" value="15"/>
</dbReference>
<evidence type="ECO:0000256" key="11">
    <source>
        <dbReference type="SAM" id="MobiDB-lite"/>
    </source>
</evidence>
<evidence type="ECO:0000256" key="10">
    <source>
        <dbReference type="PROSITE-ProRule" id="PRU00042"/>
    </source>
</evidence>
<feature type="domain" description="C2H2-type" evidence="12">
    <location>
        <begin position="506"/>
        <end position="533"/>
    </location>
</feature>
<dbReference type="Proteomes" id="UP000502823">
    <property type="component" value="Unassembled WGS sequence"/>
</dbReference>
<dbReference type="InParanoid" id="A0A6L2Q865"/>
<feature type="compositionally biased region" description="Basic residues" evidence="11">
    <location>
        <begin position="694"/>
        <end position="704"/>
    </location>
</feature>
<dbReference type="Pfam" id="PF13912">
    <property type="entry name" value="zf-C2H2_6"/>
    <property type="match status" value="2"/>
</dbReference>
<feature type="compositionally biased region" description="Basic residues" evidence="11">
    <location>
        <begin position="737"/>
        <end position="750"/>
    </location>
</feature>
<dbReference type="SUPFAM" id="SSF57667">
    <property type="entry name" value="beta-beta-alpha zinc fingers"/>
    <property type="match status" value="7"/>
</dbReference>
<dbReference type="AlphaFoldDB" id="A0A6L2Q865"/>
<keyword evidence="6" id="KW-0805">Transcription regulation</keyword>
<keyword evidence="5" id="KW-0862">Zinc</keyword>
<reference evidence="14" key="1">
    <citation type="submission" date="2020-01" db="EMBL/GenBank/DDBJ databases">
        <title>Draft genome sequence of the Termite Coptotermes fromosanus.</title>
        <authorList>
            <person name="Itakura S."/>
            <person name="Yosikawa Y."/>
            <person name="Umezawa K."/>
        </authorList>
    </citation>
    <scope>NUCLEOTIDE SEQUENCE [LARGE SCALE GENOMIC DNA]</scope>
</reference>
<protein>
    <recommendedName>
        <fullName evidence="12">C2H2-type domain-containing protein</fullName>
    </recommendedName>
</protein>
<feature type="domain" description="C2H2-type" evidence="12">
    <location>
        <begin position="420"/>
        <end position="447"/>
    </location>
</feature>
<comment type="caution">
    <text evidence="13">The sequence shown here is derived from an EMBL/GenBank/DDBJ whole genome shotgun (WGS) entry which is preliminary data.</text>
</comment>
<evidence type="ECO:0000256" key="5">
    <source>
        <dbReference type="ARBA" id="ARBA00022833"/>
    </source>
</evidence>
<dbReference type="PROSITE" id="PS00028">
    <property type="entry name" value="ZINC_FINGER_C2H2_1"/>
    <property type="match status" value="15"/>
</dbReference>
<keyword evidence="3" id="KW-0677">Repeat</keyword>
<feature type="domain" description="C2H2-type" evidence="12">
    <location>
        <begin position="312"/>
        <end position="339"/>
    </location>
</feature>
<dbReference type="PANTHER" id="PTHR23234:SF10">
    <property type="entry name" value="RIKEN CDNA 6720489N17 GENE-RELATED"/>
    <property type="match status" value="1"/>
</dbReference>
<feature type="region of interest" description="Disordered" evidence="11">
    <location>
        <begin position="184"/>
        <end position="243"/>
    </location>
</feature>
<feature type="domain" description="C2H2-type" evidence="12">
    <location>
        <begin position="159"/>
        <end position="182"/>
    </location>
</feature>
<dbReference type="InterPro" id="IPR036236">
    <property type="entry name" value="Znf_C2H2_sf"/>
</dbReference>
<feature type="domain" description="C2H2-type" evidence="12">
    <location>
        <begin position="340"/>
        <end position="368"/>
    </location>
</feature>
<feature type="domain" description="C2H2-type" evidence="12">
    <location>
        <begin position="658"/>
        <end position="685"/>
    </location>
</feature>
<dbReference type="GO" id="GO:0003677">
    <property type="term" value="F:DNA binding"/>
    <property type="evidence" value="ECO:0007669"/>
    <property type="project" value="UniProtKB-KW"/>
</dbReference>
<sequence length="975" mass="109045">MAEPSAGIEVPNLVHNVNSSNWRGPGAAEGEVVCGVGNDCVIFPNTSDVSSVPQQQGIEVVQYAFPEQDFLDIQVTEEEVISETWDNGQPLDDESQHLMELKVACNPTTEPDEVEIPLPQDQDAYTTMRPYPCDFCSRRFRKKANLMTHMLAHQTDRPHGCNLCGARYRRRCDLISHMKIHAYAPGHLGSDDDEEDVPTSNSHDHNSTVSVKGRRKKVQSAAPKKRKNVTTPTQSSNYMEESDGPIFKDFKISNYSNSSSRKKLGNSSSGSYSYVDEDMKLLSQPPPTFTPSMEPQEPAVPRWPVIDESRPYVCQHCGVGFAREKALASHARVHAGDSPFECNTCGEMFWDIGLLKEHSRMKHAGRSRDEPDISGQYTGDDRFGEFHCETCGLGFHRQDLLKRHRRIHVKFEPNSSMATHVCQVCGQNFPGQSDLLAHVETHARYQPHRCMLCGECFLDAPAVAAHVRRRHARNIPPNACTLCGKTCKDRRSLQKHAWVHLAERSFSCHKCGKRFHSRARLKRHMVSHRDKAVSCDECGLEFPDGRALINHRHSHNKEPSARQFTCAECGKTFGSRSSQQIHARIHTGERPYGCRFCWKAFADGGTLRKHERIHTGEKPYACAVCPRAFNQRVVLREHIRSHHSGPEPRTSGSHVAVYVCKVCTEAFNSSDQLCAHLIQHSDENTAKQRMPKLGPRKYKRRRKLNPHELTMLSSPVNTPHGDATADGDPDSDDGSSYKRKISRKKFRQKGKSNTDENFESVVKSFESVIENLNSIVSHSKSDSGKEKAGKDKHKPKRRSAVGGKHSGMKSRTSVPDLSSGGFVKSTRPAGESRIRPRTKNVTVSTLAALKAVSSKARSFSKVGRDLSRMGPRTKNVNYHNVKMAKLPAATFPARKSKLIETVVDTVHDMKQENVESVSKDGDINTSVKVEGDNDVVASAALLEDGKEVKVEFTCEMCSETFTKRSELLIHVPIHI</sequence>
<feature type="compositionally biased region" description="Basic residues" evidence="11">
    <location>
        <begin position="212"/>
        <end position="228"/>
    </location>
</feature>
<evidence type="ECO:0000256" key="3">
    <source>
        <dbReference type="ARBA" id="ARBA00022737"/>
    </source>
</evidence>
<evidence type="ECO:0000313" key="14">
    <source>
        <dbReference type="Proteomes" id="UP000502823"/>
    </source>
</evidence>
<feature type="domain" description="C2H2-type" evidence="12">
    <location>
        <begin position="533"/>
        <end position="560"/>
    </location>
</feature>